<reference evidence="1" key="2">
    <citation type="submission" date="2019-11" db="EMBL/GenBank/DDBJ databases">
        <title>Improved Assembly of Tolypothrix boutellei genome.</title>
        <authorList>
            <person name="Sarangi A.N."/>
            <person name="Mukherjee M."/>
            <person name="Ghosh S."/>
            <person name="Singh D."/>
            <person name="Das A."/>
            <person name="Kant S."/>
            <person name="Prusty A."/>
            <person name="Tripathy S."/>
        </authorList>
    </citation>
    <scope>NUCLEOTIDE SEQUENCE</scope>
    <source>
        <strain evidence="1">VB521301</strain>
    </source>
</reference>
<evidence type="ECO:0000313" key="1">
    <source>
        <dbReference type="EMBL" id="KAF3884541.1"/>
    </source>
</evidence>
<reference evidence="1" key="1">
    <citation type="journal article" date="2015" name="Genome Announc.">
        <title>Draft Genome Sequence of Tolypothrix boutellei Strain VB521301.</title>
        <authorList>
            <person name="Chandrababunaidu M.M."/>
            <person name="Singh D."/>
            <person name="Sen D."/>
            <person name="Bhan S."/>
            <person name="Das S."/>
            <person name="Gupta A."/>
            <person name="Adhikary S.P."/>
            <person name="Tripathy S."/>
        </authorList>
    </citation>
    <scope>NUCLEOTIDE SEQUENCE</scope>
    <source>
        <strain evidence="1">VB521301</strain>
    </source>
</reference>
<dbReference type="Proteomes" id="UP000029738">
    <property type="component" value="Unassembled WGS sequence"/>
</dbReference>
<dbReference type="RefSeq" id="WP_153021617.1">
    <property type="nucleotide sequence ID" value="NZ_JHEG04000001.1"/>
</dbReference>
<evidence type="ECO:0000313" key="2">
    <source>
        <dbReference type="Proteomes" id="UP000029738"/>
    </source>
</evidence>
<organism evidence="1 2">
    <name type="scientific">Tolypothrix bouteillei VB521301</name>
    <dbReference type="NCBI Taxonomy" id="1479485"/>
    <lineage>
        <taxon>Bacteria</taxon>
        <taxon>Bacillati</taxon>
        <taxon>Cyanobacteriota</taxon>
        <taxon>Cyanophyceae</taxon>
        <taxon>Nostocales</taxon>
        <taxon>Tolypothrichaceae</taxon>
        <taxon>Tolypothrix</taxon>
    </lineage>
</organism>
<dbReference type="AlphaFoldDB" id="A0A8S9SVR0"/>
<dbReference type="EMBL" id="JHEG04000001">
    <property type="protein sequence ID" value="KAF3884541.1"/>
    <property type="molecule type" value="Genomic_DNA"/>
</dbReference>
<accession>A0A8S9SVR0</accession>
<keyword evidence="2" id="KW-1185">Reference proteome</keyword>
<comment type="caution">
    <text evidence="1">The sequence shown here is derived from an EMBL/GenBank/DDBJ whole genome shotgun (WGS) entry which is preliminary data.</text>
</comment>
<sequence>MAKLKPTTHKTKNFSKDEAQGFSALARKAIAFCDRYYPSSYRLSISVMAGFTVFRLSR</sequence>
<proteinExistence type="predicted"/>
<gene>
    <name evidence="1" type="ORF">DA73_0400002930</name>
</gene>
<name>A0A8S9SVR0_9CYAN</name>
<protein>
    <submittedName>
        <fullName evidence="1">Uncharacterized protein</fullName>
    </submittedName>
</protein>